<dbReference type="EMBL" id="JADCNL010000559">
    <property type="protein sequence ID" value="KAG0446684.1"/>
    <property type="molecule type" value="Genomic_DNA"/>
</dbReference>
<reference evidence="3 4" key="1">
    <citation type="journal article" date="2020" name="Nat. Food">
        <title>A phased Vanilla planifolia genome enables genetic improvement of flavour and production.</title>
        <authorList>
            <person name="Hasing T."/>
            <person name="Tang H."/>
            <person name="Brym M."/>
            <person name="Khazi F."/>
            <person name="Huang T."/>
            <person name="Chambers A.H."/>
        </authorList>
    </citation>
    <scope>NUCLEOTIDE SEQUENCE [LARGE SCALE GENOMIC DNA]</scope>
    <source>
        <tissue evidence="1">Leaf</tissue>
    </source>
</reference>
<name>A0A835U2N9_VANPL</name>
<evidence type="ECO:0000313" key="2">
    <source>
        <dbReference type="EMBL" id="KAG0446684.1"/>
    </source>
</evidence>
<evidence type="ECO:0000313" key="3">
    <source>
        <dbReference type="Proteomes" id="UP000636800"/>
    </source>
</evidence>
<dbReference type="Proteomes" id="UP000636800">
    <property type="component" value="Unassembled WGS sequence"/>
</dbReference>
<keyword evidence="3" id="KW-1185">Reference proteome</keyword>
<accession>A0A835U2N9</accession>
<dbReference type="AlphaFoldDB" id="A0A835U2N9"/>
<dbReference type="Proteomes" id="UP000639772">
    <property type="component" value="Unassembled WGS sequence"/>
</dbReference>
<evidence type="ECO:0000313" key="1">
    <source>
        <dbReference type="EMBL" id="KAG0446633.1"/>
    </source>
</evidence>
<dbReference type="EMBL" id="JADCNM010000560">
    <property type="protein sequence ID" value="KAG0446633.1"/>
    <property type="molecule type" value="Genomic_DNA"/>
</dbReference>
<evidence type="ECO:0000313" key="4">
    <source>
        <dbReference type="Proteomes" id="UP000639772"/>
    </source>
</evidence>
<organism evidence="1 4">
    <name type="scientific">Vanilla planifolia</name>
    <name type="common">Vanilla</name>
    <dbReference type="NCBI Taxonomy" id="51239"/>
    <lineage>
        <taxon>Eukaryota</taxon>
        <taxon>Viridiplantae</taxon>
        <taxon>Streptophyta</taxon>
        <taxon>Embryophyta</taxon>
        <taxon>Tracheophyta</taxon>
        <taxon>Spermatophyta</taxon>
        <taxon>Magnoliopsida</taxon>
        <taxon>Liliopsida</taxon>
        <taxon>Asparagales</taxon>
        <taxon>Orchidaceae</taxon>
        <taxon>Vanilloideae</taxon>
        <taxon>Vanilleae</taxon>
        <taxon>Vanilla</taxon>
    </lineage>
</organism>
<gene>
    <name evidence="2" type="ORF">HPP92_028726</name>
    <name evidence="1" type="ORF">HPP92_028737</name>
</gene>
<protein>
    <submittedName>
        <fullName evidence="1">Uncharacterized protein</fullName>
    </submittedName>
</protein>
<sequence>MGSILPDMDMPRTSVQVVCTKKVFTGGDGRPDETTEEGGPKIIIEKFTSFNTVLLIINEPKFVVQTGQAVASDGRDISQPLSFTLPMSNIEGSRATPASDDIKHEVNKIFSSFGLEVNQILWKMAFNAERSRLIDYIHRMASLILKFNSPSKEELQKFALVSSAVGWKIIGIGDVGVAVDRHPVSFTGVLAPEKERTGEYLPQMIVLKILKTLELFRYFGTDALLNEFLRVHLTNLPPYETADTFQRTWGGCVVPAGYSLKRYQLVSSLARLLVVHTSEPYWCHKAMTFNRLRHLTEKP</sequence>
<comment type="caution">
    <text evidence="1">The sequence shown here is derived from an EMBL/GenBank/DDBJ whole genome shotgun (WGS) entry which is preliminary data.</text>
</comment>
<proteinExistence type="predicted"/>